<feature type="region of interest" description="Disordered" evidence="8">
    <location>
        <begin position="1"/>
        <end position="35"/>
    </location>
</feature>
<dbReference type="OrthoDB" id="10249562at2759"/>
<keyword evidence="4" id="KW-0456">Lyase</keyword>
<dbReference type="Proteomes" id="UP000813385">
    <property type="component" value="Unassembled WGS sequence"/>
</dbReference>
<dbReference type="GO" id="GO:0000214">
    <property type="term" value="C:tRNA-intron endonuclease complex"/>
    <property type="evidence" value="ECO:0007669"/>
    <property type="project" value="InterPro"/>
</dbReference>
<evidence type="ECO:0000256" key="4">
    <source>
        <dbReference type="ARBA" id="ARBA00023239"/>
    </source>
</evidence>
<feature type="compositionally biased region" description="Low complexity" evidence="8">
    <location>
        <begin position="254"/>
        <end position="271"/>
    </location>
</feature>
<evidence type="ECO:0000259" key="9">
    <source>
        <dbReference type="Pfam" id="PF01974"/>
    </source>
</evidence>
<evidence type="ECO:0000256" key="2">
    <source>
        <dbReference type="ARBA" id="ARBA00012573"/>
    </source>
</evidence>
<dbReference type="EMBL" id="JAGPXD010000002">
    <property type="protein sequence ID" value="KAH7368718.1"/>
    <property type="molecule type" value="Genomic_DNA"/>
</dbReference>
<dbReference type="InterPro" id="IPR011856">
    <property type="entry name" value="tRNA_endonuc-like_dom_sf"/>
</dbReference>
<sequence>MAETNNRASNALSGPVASEGNTPAPPPRDAKPKKAPLNEIYVRPAPIKTFPLPVFIPNNPLSLLHLAWAWTKQVFFPPPAEPSMIWEGVWSPETRSVHITDPQAIRAFWEQGFYGKGNLSRSEPNWLKREKVRKGLEKAHVSEEHTVSRREERIKMKWERARAEQEAIRQTREEEARMATAARSAARSLAAVVLPPPALSRAAPIGPAELLALPNSLAELALAPAPPLAQGPITIDTALEVDGKIVNGTPTNGSANPSNPAERPSSSSASDTSDEQKTLKRRKSVRFSPKVESTTFDHSDPPSPGHAQANGGPLNGQSKRPTTPPTNGAAASPQRAAPVDTTAEAPVSIDDIVDKEHLQLTVEEAFFLAFGMGVLKVREPSGKGHLDTASLFTALRQHSYFPPRAESKLEPDDPFLVHYAVYHHFRSLGWVPRPGIKFAMDWMLYARGPVFDHAEFGVIVMPSYTHEWWKQNDPRVFQKSWHWLHGVVRVLSQVMKSLVLVYVEVPPPHLLEEACEKGPAEVFKLYSVREVMVKRWSGNRNR</sequence>
<dbReference type="PANTHER" id="PTHR21227">
    <property type="entry name" value="TRNA-SPLICING ENDONUCLEASE SUBUNIT SEN2"/>
    <property type="match status" value="1"/>
</dbReference>
<dbReference type="InterPro" id="IPR006677">
    <property type="entry name" value="tRNA_intron_Endonuc_cat-like"/>
</dbReference>
<feature type="active site" evidence="7">
    <location>
        <position position="453"/>
    </location>
</feature>
<accession>A0A8K0TNG9</accession>
<evidence type="ECO:0000256" key="3">
    <source>
        <dbReference type="ARBA" id="ARBA00022694"/>
    </source>
</evidence>
<evidence type="ECO:0000256" key="8">
    <source>
        <dbReference type="SAM" id="MobiDB-lite"/>
    </source>
</evidence>
<feature type="active site" evidence="7">
    <location>
        <position position="496"/>
    </location>
</feature>
<keyword evidence="11" id="KW-1185">Reference proteome</keyword>
<dbReference type="EC" id="4.6.1.16" evidence="2"/>
<evidence type="ECO:0000313" key="10">
    <source>
        <dbReference type="EMBL" id="KAH7368718.1"/>
    </source>
</evidence>
<dbReference type="GO" id="GO:0005737">
    <property type="term" value="C:cytoplasm"/>
    <property type="evidence" value="ECO:0007669"/>
    <property type="project" value="TreeGrafter"/>
</dbReference>
<dbReference type="Pfam" id="PF01974">
    <property type="entry name" value="tRNA_int_endo"/>
    <property type="match status" value="1"/>
</dbReference>
<dbReference type="InterPro" id="IPR006676">
    <property type="entry name" value="tRNA_splic"/>
</dbReference>
<evidence type="ECO:0000256" key="5">
    <source>
        <dbReference type="ARBA" id="ARBA00032432"/>
    </source>
</evidence>
<comment type="caution">
    <text evidence="10">The sequence shown here is derived from an EMBL/GenBank/DDBJ whole genome shotgun (WGS) entry which is preliminary data.</text>
</comment>
<dbReference type="GO" id="GO:0000379">
    <property type="term" value="P:tRNA-type intron splice site recognition and cleavage"/>
    <property type="evidence" value="ECO:0007669"/>
    <property type="project" value="TreeGrafter"/>
</dbReference>
<dbReference type="PIRSF" id="PIRSF011789">
    <property type="entry name" value="tRNA_splic_SEN2"/>
    <property type="match status" value="1"/>
</dbReference>
<dbReference type="PANTHER" id="PTHR21227:SF0">
    <property type="entry name" value="TRNA-SPLICING ENDONUCLEASE SUBUNIT SEN2"/>
    <property type="match status" value="1"/>
</dbReference>
<keyword evidence="10" id="KW-0540">Nuclease</keyword>
<comment type="similarity">
    <text evidence="1">Belongs to the tRNA-intron endonuclease family.</text>
</comment>
<feature type="region of interest" description="Disordered" evidence="8">
    <location>
        <begin position="244"/>
        <end position="342"/>
    </location>
</feature>
<feature type="active site" evidence="7">
    <location>
        <position position="445"/>
    </location>
</feature>
<comment type="catalytic activity">
    <reaction evidence="6">
        <text>pretRNA = a 3'-half-tRNA molecule with a 5'-OH end + a 5'-half-tRNA molecule with a 2',3'-cyclic phosphate end + an intron with a 2',3'-cyclic phosphate and a 5'-hydroxyl terminus.</text>
        <dbReference type="EC" id="4.6.1.16"/>
    </reaction>
</comment>
<keyword evidence="10" id="KW-0255">Endonuclease</keyword>
<evidence type="ECO:0000256" key="1">
    <source>
        <dbReference type="ARBA" id="ARBA00008078"/>
    </source>
</evidence>
<reference evidence="10" key="1">
    <citation type="journal article" date="2021" name="Nat. Commun.">
        <title>Genetic determinants of endophytism in the Arabidopsis root mycobiome.</title>
        <authorList>
            <person name="Mesny F."/>
            <person name="Miyauchi S."/>
            <person name="Thiergart T."/>
            <person name="Pickel B."/>
            <person name="Atanasova L."/>
            <person name="Karlsson M."/>
            <person name="Huettel B."/>
            <person name="Barry K.W."/>
            <person name="Haridas S."/>
            <person name="Chen C."/>
            <person name="Bauer D."/>
            <person name="Andreopoulos W."/>
            <person name="Pangilinan J."/>
            <person name="LaButti K."/>
            <person name="Riley R."/>
            <person name="Lipzen A."/>
            <person name="Clum A."/>
            <person name="Drula E."/>
            <person name="Henrissat B."/>
            <person name="Kohler A."/>
            <person name="Grigoriev I.V."/>
            <person name="Martin F.M."/>
            <person name="Hacquard S."/>
        </authorList>
    </citation>
    <scope>NUCLEOTIDE SEQUENCE</scope>
    <source>
        <strain evidence="10">MPI-CAGE-AT-0016</strain>
    </source>
</reference>
<name>A0A8K0TNG9_9PEZI</name>
<dbReference type="InterPro" id="IPR036167">
    <property type="entry name" value="tRNA_intron_Endo_cat-like_sf"/>
</dbReference>
<keyword evidence="3" id="KW-0819">tRNA processing</keyword>
<gene>
    <name evidence="10" type="ORF">B0T11DRAFT_66879</name>
</gene>
<keyword evidence="10" id="KW-0378">Hydrolase</keyword>
<dbReference type="InterPro" id="IPR016589">
    <property type="entry name" value="tRNA_splic_SEN2"/>
</dbReference>
<dbReference type="GO" id="GO:0000213">
    <property type="term" value="F:tRNA-intron lyase activity"/>
    <property type="evidence" value="ECO:0007669"/>
    <property type="project" value="UniProtKB-EC"/>
</dbReference>
<dbReference type="GO" id="GO:0003676">
    <property type="term" value="F:nucleic acid binding"/>
    <property type="evidence" value="ECO:0007669"/>
    <property type="project" value="InterPro"/>
</dbReference>
<feature type="compositionally biased region" description="Polar residues" evidence="8">
    <location>
        <begin position="1"/>
        <end position="12"/>
    </location>
</feature>
<evidence type="ECO:0000256" key="7">
    <source>
        <dbReference type="PIRSR" id="PIRSR011789-1"/>
    </source>
</evidence>
<dbReference type="AlphaFoldDB" id="A0A8K0TNG9"/>
<evidence type="ECO:0000313" key="11">
    <source>
        <dbReference type="Proteomes" id="UP000813385"/>
    </source>
</evidence>
<organism evidence="10 11">
    <name type="scientific">Plectosphaerella cucumerina</name>
    <dbReference type="NCBI Taxonomy" id="40658"/>
    <lineage>
        <taxon>Eukaryota</taxon>
        <taxon>Fungi</taxon>
        <taxon>Dikarya</taxon>
        <taxon>Ascomycota</taxon>
        <taxon>Pezizomycotina</taxon>
        <taxon>Sordariomycetes</taxon>
        <taxon>Hypocreomycetidae</taxon>
        <taxon>Glomerellales</taxon>
        <taxon>Plectosphaerellaceae</taxon>
        <taxon>Plectosphaerella</taxon>
    </lineage>
</organism>
<dbReference type="Gene3D" id="3.40.1350.10">
    <property type="match status" value="1"/>
</dbReference>
<evidence type="ECO:0000256" key="6">
    <source>
        <dbReference type="ARBA" id="ARBA00034031"/>
    </source>
</evidence>
<dbReference type="CDD" id="cd22363">
    <property type="entry name" value="tRNA-intron_lyase_C"/>
    <property type="match status" value="1"/>
</dbReference>
<feature type="domain" description="tRNA intron endonuclease catalytic" evidence="9">
    <location>
        <begin position="415"/>
        <end position="504"/>
    </location>
</feature>
<protein>
    <recommendedName>
        <fullName evidence="2">tRNA-intron lyase</fullName>
        <ecNumber evidence="2">4.6.1.16</ecNumber>
    </recommendedName>
    <alternativeName>
        <fullName evidence="5">tRNA-intron endonuclease Sen2</fullName>
    </alternativeName>
</protein>
<dbReference type="SUPFAM" id="SSF53032">
    <property type="entry name" value="tRNA-intron endonuclease catalytic domain-like"/>
    <property type="match status" value="1"/>
</dbReference>
<proteinExistence type="inferred from homology"/>